<evidence type="ECO:0000256" key="4">
    <source>
        <dbReference type="SAM" id="Coils"/>
    </source>
</evidence>
<evidence type="ECO:0000313" key="8">
    <source>
        <dbReference type="Proteomes" id="UP000525078"/>
    </source>
</evidence>
<feature type="compositionally biased region" description="Low complexity" evidence="5">
    <location>
        <begin position="15"/>
        <end position="40"/>
    </location>
</feature>
<dbReference type="GO" id="GO:0005634">
    <property type="term" value="C:nucleus"/>
    <property type="evidence" value="ECO:0007669"/>
    <property type="project" value="UniProtKB-SubCell"/>
</dbReference>
<protein>
    <recommendedName>
        <fullName evidence="6">BZIP domain-containing protein</fullName>
    </recommendedName>
</protein>
<feature type="domain" description="BZIP" evidence="6">
    <location>
        <begin position="146"/>
        <end position="161"/>
    </location>
</feature>
<dbReference type="AlphaFoldDB" id="A0A7J6G2F0"/>
<dbReference type="EMBL" id="JAATIP010000086">
    <property type="protein sequence ID" value="KAF4376250.1"/>
    <property type="molecule type" value="Genomic_DNA"/>
</dbReference>
<feature type="compositionally biased region" description="Gly residues" evidence="5">
    <location>
        <begin position="117"/>
        <end position="126"/>
    </location>
</feature>
<dbReference type="PROSITE" id="PS00036">
    <property type="entry name" value="BZIP_BASIC"/>
    <property type="match status" value="1"/>
</dbReference>
<keyword evidence="3" id="KW-0539">Nucleus</keyword>
<organism evidence="7 8">
    <name type="scientific">Cannabis sativa</name>
    <name type="common">Hemp</name>
    <name type="synonym">Marijuana</name>
    <dbReference type="NCBI Taxonomy" id="3483"/>
    <lineage>
        <taxon>Eukaryota</taxon>
        <taxon>Viridiplantae</taxon>
        <taxon>Streptophyta</taxon>
        <taxon>Embryophyta</taxon>
        <taxon>Tracheophyta</taxon>
        <taxon>Spermatophyta</taxon>
        <taxon>Magnoliopsida</taxon>
        <taxon>eudicotyledons</taxon>
        <taxon>Gunneridae</taxon>
        <taxon>Pentapetalae</taxon>
        <taxon>rosids</taxon>
        <taxon>fabids</taxon>
        <taxon>Rosales</taxon>
        <taxon>Cannabaceae</taxon>
        <taxon>Cannabis</taxon>
    </lineage>
</organism>
<comment type="caution">
    <text evidence="7">The sequence shown here is derived from an EMBL/GenBank/DDBJ whole genome shotgun (WGS) entry which is preliminary data.</text>
</comment>
<feature type="region of interest" description="Disordered" evidence="5">
    <location>
        <begin position="1"/>
        <end position="65"/>
    </location>
</feature>
<feature type="region of interest" description="Disordered" evidence="5">
    <location>
        <begin position="117"/>
        <end position="175"/>
    </location>
</feature>
<dbReference type="InterPro" id="IPR043452">
    <property type="entry name" value="BZIP46-like"/>
</dbReference>
<keyword evidence="4" id="KW-0175">Coiled coil</keyword>
<accession>A0A7J6G2F0</accession>
<dbReference type="InterPro" id="IPR004827">
    <property type="entry name" value="bZIP"/>
</dbReference>
<dbReference type="PANTHER" id="PTHR22952:SF392">
    <property type="entry name" value="BZIP TRANSCRIPTION FACTOR 12"/>
    <property type="match status" value="1"/>
</dbReference>
<dbReference type="Proteomes" id="UP000525078">
    <property type="component" value="Unassembled WGS sequence"/>
</dbReference>
<sequence length="249" mass="27862">MSQEHSRSISPMDDLLNNLPNVYPQQQQQPQQQLQDSQPLASFPIAEADESWSGAVAGGSDWKTDSVEIGSGMTLEDYLTHNEAVREDVRAPLGYGQFHMPPPLQFQAVENPIGVCGNGSGSGSSGRGKRQAFEPPVDKATAQKQRRMIKNRESAARSRERKQPSHEGISRRLRPIASNEACQAQLETLVSELEEENAQLLREEKTAMLCSVVFVERTQQRFQQLMENVIPAEEKKKCPRVLRRVKSLP</sequence>
<evidence type="ECO:0000256" key="5">
    <source>
        <dbReference type="SAM" id="MobiDB-lite"/>
    </source>
</evidence>
<evidence type="ECO:0000256" key="3">
    <source>
        <dbReference type="ARBA" id="ARBA00023242"/>
    </source>
</evidence>
<name>A0A7J6G2F0_CANSA</name>
<feature type="coiled-coil region" evidence="4">
    <location>
        <begin position="179"/>
        <end position="206"/>
    </location>
</feature>
<evidence type="ECO:0000256" key="2">
    <source>
        <dbReference type="ARBA" id="ARBA00023125"/>
    </source>
</evidence>
<dbReference type="SMART" id="SM00338">
    <property type="entry name" value="BRLZ"/>
    <property type="match status" value="1"/>
</dbReference>
<feature type="compositionally biased region" description="Basic and acidic residues" evidence="5">
    <location>
        <begin position="150"/>
        <end position="170"/>
    </location>
</feature>
<evidence type="ECO:0000256" key="1">
    <source>
        <dbReference type="ARBA" id="ARBA00004123"/>
    </source>
</evidence>
<dbReference type="GO" id="GO:0003700">
    <property type="term" value="F:DNA-binding transcription factor activity"/>
    <property type="evidence" value="ECO:0007669"/>
    <property type="project" value="InterPro"/>
</dbReference>
<dbReference type="GO" id="GO:0045893">
    <property type="term" value="P:positive regulation of DNA-templated transcription"/>
    <property type="evidence" value="ECO:0007669"/>
    <property type="project" value="InterPro"/>
</dbReference>
<dbReference type="GO" id="GO:0003677">
    <property type="term" value="F:DNA binding"/>
    <property type="evidence" value="ECO:0007669"/>
    <property type="project" value="UniProtKB-KW"/>
</dbReference>
<comment type="subcellular location">
    <subcellularLocation>
        <location evidence="1">Nucleus</location>
    </subcellularLocation>
</comment>
<dbReference type="PANTHER" id="PTHR22952">
    <property type="entry name" value="CAMP-RESPONSE ELEMENT BINDING PROTEIN-RELATED"/>
    <property type="match status" value="1"/>
</dbReference>
<gene>
    <name evidence="7" type="ORF">F8388_018919</name>
</gene>
<dbReference type="Gene3D" id="1.20.5.170">
    <property type="match status" value="1"/>
</dbReference>
<proteinExistence type="predicted"/>
<evidence type="ECO:0000313" key="7">
    <source>
        <dbReference type="EMBL" id="KAF4376250.1"/>
    </source>
</evidence>
<keyword evidence="2" id="KW-0238">DNA-binding</keyword>
<evidence type="ECO:0000259" key="6">
    <source>
        <dbReference type="PROSITE" id="PS00036"/>
    </source>
</evidence>
<reference evidence="7 8" key="1">
    <citation type="journal article" date="2020" name="bioRxiv">
        <title>Sequence and annotation of 42 cannabis genomes reveals extensive copy number variation in cannabinoid synthesis and pathogen resistance genes.</title>
        <authorList>
            <person name="Mckernan K.J."/>
            <person name="Helbert Y."/>
            <person name="Kane L.T."/>
            <person name="Ebling H."/>
            <person name="Zhang L."/>
            <person name="Liu B."/>
            <person name="Eaton Z."/>
            <person name="Mclaughlin S."/>
            <person name="Kingan S."/>
            <person name="Baybayan P."/>
            <person name="Concepcion G."/>
            <person name="Jordan M."/>
            <person name="Riva A."/>
            <person name="Barbazuk W."/>
            <person name="Harkins T."/>
        </authorList>
    </citation>
    <scope>NUCLEOTIDE SEQUENCE [LARGE SCALE GENOMIC DNA]</scope>
    <source>
        <strain evidence="8">cv. Jamaican Lion 4</strain>
        <tissue evidence="7">Leaf</tissue>
    </source>
</reference>